<dbReference type="AlphaFoldDB" id="Q6BL22"/>
<keyword evidence="3" id="KW-0843">Virulence</keyword>
<dbReference type="GO" id="GO:0034599">
    <property type="term" value="P:cellular response to oxidative stress"/>
    <property type="evidence" value="ECO:0007669"/>
    <property type="project" value="UniProtKB-ARBA"/>
</dbReference>
<dbReference type="InterPro" id="IPR005025">
    <property type="entry name" value="FMN_Rdtase-like_dom"/>
</dbReference>
<dbReference type="KEGG" id="dha:DEHA2F16984g"/>
<dbReference type="NCBIfam" id="TIGR01755">
    <property type="entry name" value="flav_wrbA"/>
    <property type="match status" value="1"/>
</dbReference>
<dbReference type="Pfam" id="PF03358">
    <property type="entry name" value="FMN_red"/>
    <property type="match status" value="1"/>
</dbReference>
<dbReference type="InterPro" id="IPR008254">
    <property type="entry name" value="Flavodoxin/NO_synth"/>
</dbReference>
<dbReference type="GO" id="GO:0010181">
    <property type="term" value="F:FMN binding"/>
    <property type="evidence" value="ECO:0007669"/>
    <property type="project" value="InterPro"/>
</dbReference>
<dbReference type="InterPro" id="IPR029039">
    <property type="entry name" value="Flavoprotein-like_sf"/>
</dbReference>
<organism evidence="7 8">
    <name type="scientific">Debaryomyces hansenii (strain ATCC 36239 / CBS 767 / BCRC 21394 / JCM 1990 / NBRC 0083 / IGC 2968)</name>
    <name type="common">Yeast</name>
    <name type="synonym">Torulaspora hansenii</name>
    <dbReference type="NCBI Taxonomy" id="284592"/>
    <lineage>
        <taxon>Eukaryota</taxon>
        <taxon>Fungi</taxon>
        <taxon>Dikarya</taxon>
        <taxon>Ascomycota</taxon>
        <taxon>Saccharomycotina</taxon>
        <taxon>Pichiomycetes</taxon>
        <taxon>Debaryomycetaceae</taxon>
        <taxon>Debaryomyces</taxon>
    </lineage>
</organism>
<dbReference type="PANTHER" id="PTHR30546">
    <property type="entry name" value="FLAVODOXIN-RELATED PROTEIN WRBA-RELATED"/>
    <property type="match status" value="1"/>
</dbReference>
<evidence type="ECO:0000313" key="7">
    <source>
        <dbReference type="EMBL" id="CAG89481.1"/>
    </source>
</evidence>
<evidence type="ECO:0000313" key="8">
    <source>
        <dbReference type="Proteomes" id="UP000000599"/>
    </source>
</evidence>
<gene>
    <name evidence="7" type="ordered locus">DEHA2F16984g</name>
</gene>
<feature type="domain" description="Flavodoxin-like" evidence="6">
    <location>
        <begin position="3"/>
        <end position="193"/>
    </location>
</feature>
<reference evidence="7 8" key="1">
    <citation type="journal article" date="2004" name="Nature">
        <title>Genome evolution in yeasts.</title>
        <authorList>
            <consortium name="Genolevures"/>
            <person name="Dujon B."/>
            <person name="Sherman D."/>
            <person name="Fischer G."/>
            <person name="Durrens P."/>
            <person name="Casaregola S."/>
            <person name="Lafontaine I."/>
            <person name="de Montigny J."/>
            <person name="Marck C."/>
            <person name="Neuveglise C."/>
            <person name="Talla E."/>
            <person name="Goffard N."/>
            <person name="Frangeul L."/>
            <person name="Aigle M."/>
            <person name="Anthouard V."/>
            <person name="Babour A."/>
            <person name="Barbe V."/>
            <person name="Barnay S."/>
            <person name="Blanchin S."/>
            <person name="Beckerich J.M."/>
            <person name="Beyne E."/>
            <person name="Bleykasten C."/>
            <person name="Boisrame A."/>
            <person name="Boyer J."/>
            <person name="Cattolico L."/>
            <person name="Confanioleri F."/>
            <person name="de Daruvar A."/>
            <person name="Despons L."/>
            <person name="Fabre E."/>
            <person name="Fairhead C."/>
            <person name="Ferry-Dumazet H."/>
            <person name="Groppi A."/>
            <person name="Hantraye F."/>
            <person name="Hennequin C."/>
            <person name="Jauniaux N."/>
            <person name="Joyet P."/>
            <person name="Kachouri R."/>
            <person name="Kerrest A."/>
            <person name="Koszul R."/>
            <person name="Lemaire M."/>
            <person name="Lesur I."/>
            <person name="Ma L."/>
            <person name="Muller H."/>
            <person name="Nicaud J.M."/>
            <person name="Nikolski M."/>
            <person name="Oztas S."/>
            <person name="Ozier-Kalogeropoulos O."/>
            <person name="Pellenz S."/>
            <person name="Potier S."/>
            <person name="Richard G.F."/>
            <person name="Straub M.L."/>
            <person name="Suleau A."/>
            <person name="Swennene D."/>
            <person name="Tekaia F."/>
            <person name="Wesolowski-Louvel M."/>
            <person name="Westhof E."/>
            <person name="Wirth B."/>
            <person name="Zeniou-Meyer M."/>
            <person name="Zivanovic I."/>
            <person name="Bolotin-Fukuhara M."/>
            <person name="Thierry A."/>
            <person name="Bouchier C."/>
            <person name="Caudron B."/>
            <person name="Scarpelli C."/>
            <person name="Gaillardin C."/>
            <person name="Weissenbach J."/>
            <person name="Wincker P."/>
            <person name="Souciet J.L."/>
        </authorList>
    </citation>
    <scope>NUCLEOTIDE SEQUENCE [LARGE SCALE GENOMIC DNA]</scope>
    <source>
        <strain evidence="8">ATCC 36239 / CBS 767 / BCRC 21394 / JCM 1990 / NBRC 0083 / IGC 2968</strain>
    </source>
</reference>
<dbReference type="Proteomes" id="UP000000599">
    <property type="component" value="Chromosome F"/>
</dbReference>
<dbReference type="GO" id="GO:0160020">
    <property type="term" value="P:positive regulation of ferroptosis"/>
    <property type="evidence" value="ECO:0007669"/>
    <property type="project" value="EnsemblFungi"/>
</dbReference>
<dbReference type="GO" id="GO:0005737">
    <property type="term" value="C:cytoplasm"/>
    <property type="evidence" value="ECO:0007669"/>
    <property type="project" value="EnsemblFungi"/>
</dbReference>
<evidence type="ECO:0000256" key="4">
    <source>
        <dbReference type="ARBA" id="ARBA00053955"/>
    </source>
</evidence>
<dbReference type="FunFam" id="3.40.50.360:FF:000001">
    <property type="entry name" value="NAD(P)H dehydrogenase (Quinone) FQR1-like"/>
    <property type="match status" value="1"/>
</dbReference>
<protein>
    <submittedName>
        <fullName evidence="7">DEHA2F16984p</fullName>
    </submittedName>
</protein>
<comment type="subcellular location">
    <subcellularLocation>
        <location evidence="1">Cell membrane</location>
        <topology evidence="1">Peripheral membrane protein</topology>
    </subcellularLocation>
</comment>
<dbReference type="InterPro" id="IPR010089">
    <property type="entry name" value="Flavoprotein_WrbA-like"/>
</dbReference>
<evidence type="ECO:0000256" key="3">
    <source>
        <dbReference type="ARBA" id="ARBA00023026"/>
    </source>
</evidence>
<dbReference type="Gene3D" id="3.40.50.360">
    <property type="match status" value="1"/>
</dbReference>
<keyword evidence="8" id="KW-1185">Reference proteome</keyword>
<feature type="compositionally biased region" description="Low complexity" evidence="5">
    <location>
        <begin position="208"/>
        <end position="222"/>
    </location>
</feature>
<accession>Q6BL22</accession>
<dbReference type="GO" id="GO:0005886">
    <property type="term" value="C:plasma membrane"/>
    <property type="evidence" value="ECO:0007669"/>
    <property type="project" value="UniProtKB-SubCell"/>
</dbReference>
<dbReference type="GO" id="GO:0003955">
    <property type="term" value="F:NAD(P)H dehydrogenase (quinone) activity"/>
    <property type="evidence" value="ECO:0007669"/>
    <property type="project" value="InterPro"/>
</dbReference>
<sequence>MKVAIIYYSTYGHVAVMAKKIKEGIESADVGVQADILQVKETLSEEVLGMLHAPEKLDYPVASTDTLVEYDAFVFGIPTRYGTIPAQWADFWGTTGGLWAQGALSGKPAAMFVSTGGAGGGQESTIKNAMSYLVHHGMPYIPLGYSNTFAEMANLDEVHGASAWGSGIFAGSDGSRQPSELELKICHAQGAAFANIASKIVGAKAATATTTTEPAATANEPASKSGEEPTEKGKSGEEPTEKAKEVAQRAKQAAPEVKEEAKGGCMKCTIM</sequence>
<feature type="region of interest" description="Disordered" evidence="5">
    <location>
        <begin position="208"/>
        <end position="263"/>
    </location>
</feature>
<dbReference type="GO" id="GO:0032126">
    <property type="term" value="C:eisosome"/>
    <property type="evidence" value="ECO:0007669"/>
    <property type="project" value="EnsemblFungi"/>
</dbReference>
<evidence type="ECO:0000256" key="2">
    <source>
        <dbReference type="ARBA" id="ARBA00006961"/>
    </source>
</evidence>
<feature type="compositionally biased region" description="Basic and acidic residues" evidence="5">
    <location>
        <begin position="225"/>
        <end position="248"/>
    </location>
</feature>
<evidence type="ECO:0000256" key="5">
    <source>
        <dbReference type="SAM" id="MobiDB-lite"/>
    </source>
</evidence>
<dbReference type="EMBL" id="CR382138">
    <property type="protein sequence ID" value="CAG89481.1"/>
    <property type="molecule type" value="Genomic_DNA"/>
</dbReference>
<dbReference type="NCBIfam" id="NF002999">
    <property type="entry name" value="PRK03767.1"/>
    <property type="match status" value="1"/>
</dbReference>
<name>Q6BL22_DEBHA</name>
<dbReference type="GeneID" id="2903115"/>
<dbReference type="OrthoDB" id="504689at2759"/>
<dbReference type="SUPFAM" id="SSF52218">
    <property type="entry name" value="Flavoproteins"/>
    <property type="match status" value="1"/>
</dbReference>
<dbReference type="InParanoid" id="Q6BL22"/>
<evidence type="ECO:0000256" key="1">
    <source>
        <dbReference type="ARBA" id="ARBA00004202"/>
    </source>
</evidence>
<comment type="similarity">
    <text evidence="2">Belongs to the WrbA family.</text>
</comment>
<dbReference type="eggNOG" id="KOG3135">
    <property type="taxonomic scope" value="Eukaryota"/>
</dbReference>
<dbReference type="STRING" id="284592.Q6BL22"/>
<comment type="function">
    <text evidence="4">Flavodoxin-like protein (FLP) that plays a role in cell wall integrity, oxidative stress protection and virulence. FLPs act as NAD(P)H quinone oxidoreductases. Reduces ubiquinone (coenzyme Q), enabling it to serve as an antioxidant in the membrane.</text>
</comment>
<dbReference type="RefSeq" id="XP_461099.1">
    <property type="nucleotide sequence ID" value="XM_461099.1"/>
</dbReference>
<dbReference type="PANTHER" id="PTHR30546:SF23">
    <property type="entry name" value="FLAVOPROTEIN-LIKE PROTEIN YCP4-RELATED"/>
    <property type="match status" value="1"/>
</dbReference>
<evidence type="ECO:0000259" key="6">
    <source>
        <dbReference type="PROSITE" id="PS50902"/>
    </source>
</evidence>
<dbReference type="OMA" id="HGMPYIP"/>
<proteinExistence type="inferred from homology"/>
<dbReference type="HOGENOM" id="CLU_051402_0_0_1"/>
<dbReference type="PROSITE" id="PS50902">
    <property type="entry name" value="FLAVODOXIN_LIKE"/>
    <property type="match status" value="1"/>
</dbReference>